<keyword evidence="7" id="KW-1133">Transmembrane helix</keyword>
<dbReference type="InterPro" id="IPR036396">
    <property type="entry name" value="Cyt_P450_sf"/>
</dbReference>
<dbReference type="ExpressionAtlas" id="A0A178WEY1">
    <property type="expression patterns" value="baseline and differential"/>
</dbReference>
<keyword evidence="11" id="KW-0472">Membrane</keyword>
<dbReference type="GO" id="GO:0020037">
    <property type="term" value="F:heme binding"/>
    <property type="evidence" value="ECO:0007669"/>
    <property type="project" value="InterPro"/>
</dbReference>
<dbReference type="Gene3D" id="1.10.630.10">
    <property type="entry name" value="Cytochrome P450"/>
    <property type="match status" value="1"/>
</dbReference>
<keyword evidence="5" id="KW-0812">Transmembrane</keyword>
<comment type="subcellular location">
    <subcellularLocation>
        <location evidence="2">Membrane</location>
        <topology evidence="2">Single-pass membrane protein</topology>
    </subcellularLocation>
</comment>
<dbReference type="GO" id="GO:0004497">
    <property type="term" value="F:monooxygenase activity"/>
    <property type="evidence" value="ECO:0007669"/>
    <property type="project" value="UniProtKB-KW"/>
</dbReference>
<dbReference type="Proteomes" id="UP000078284">
    <property type="component" value="Chromosome 1"/>
</dbReference>
<evidence type="ECO:0000256" key="7">
    <source>
        <dbReference type="ARBA" id="ARBA00022989"/>
    </source>
</evidence>
<dbReference type="GO" id="GO:0016020">
    <property type="term" value="C:membrane"/>
    <property type="evidence" value="ECO:0007669"/>
    <property type="project" value="UniProtKB-SubCell"/>
</dbReference>
<reference evidence="13" key="1">
    <citation type="journal article" date="2016" name="Proc. Natl. Acad. Sci. U.S.A.">
        <title>Chromosome-level assembly of Arabidopsis thaliana Ler reveals the extent of translocation and inversion polymorphisms.</title>
        <authorList>
            <person name="Zapata L."/>
            <person name="Ding J."/>
            <person name="Willing E.M."/>
            <person name="Hartwig B."/>
            <person name="Bezdan D."/>
            <person name="Jiao W.B."/>
            <person name="Patel V."/>
            <person name="Velikkakam James G."/>
            <person name="Koornneef M."/>
            <person name="Ossowski S."/>
            <person name="Schneeberger K."/>
        </authorList>
    </citation>
    <scope>NUCLEOTIDE SEQUENCE [LARGE SCALE GENOMIC DNA]</scope>
    <source>
        <strain evidence="13">cv. Landsberg erecta</strain>
    </source>
</reference>
<organism evidence="12 13">
    <name type="scientific">Arabidopsis thaliana</name>
    <name type="common">Mouse-ear cress</name>
    <dbReference type="NCBI Taxonomy" id="3702"/>
    <lineage>
        <taxon>Eukaryota</taxon>
        <taxon>Viridiplantae</taxon>
        <taxon>Streptophyta</taxon>
        <taxon>Embryophyta</taxon>
        <taxon>Tracheophyta</taxon>
        <taxon>Spermatophyta</taxon>
        <taxon>Magnoliopsida</taxon>
        <taxon>eudicotyledons</taxon>
        <taxon>Gunneridae</taxon>
        <taxon>Pentapetalae</taxon>
        <taxon>rosids</taxon>
        <taxon>malvids</taxon>
        <taxon>Brassicales</taxon>
        <taxon>Brassicaceae</taxon>
        <taxon>Camelineae</taxon>
        <taxon>Arabidopsis</taxon>
    </lineage>
</organism>
<evidence type="ECO:0000256" key="6">
    <source>
        <dbReference type="ARBA" id="ARBA00022723"/>
    </source>
</evidence>
<dbReference type="SUPFAM" id="SSF48264">
    <property type="entry name" value="Cytochrome P450"/>
    <property type="match status" value="1"/>
</dbReference>
<protein>
    <submittedName>
        <fullName evidence="12">SOB7</fullName>
    </submittedName>
</protein>
<keyword evidence="4" id="KW-0349">Heme</keyword>
<dbReference type="InterPro" id="IPR001128">
    <property type="entry name" value="Cyt_P450"/>
</dbReference>
<proteinExistence type="inferred from homology"/>
<dbReference type="GO" id="GO:0016705">
    <property type="term" value="F:oxidoreductase activity, acting on paired donors, with incorporation or reduction of molecular oxygen"/>
    <property type="evidence" value="ECO:0007669"/>
    <property type="project" value="InterPro"/>
</dbReference>
<keyword evidence="8" id="KW-0560">Oxidoreductase</keyword>
<evidence type="ECO:0000256" key="8">
    <source>
        <dbReference type="ARBA" id="ARBA00023002"/>
    </source>
</evidence>
<comment type="similarity">
    <text evidence="3">Belongs to the cytochrome P450 family.</text>
</comment>
<dbReference type="Pfam" id="PF00067">
    <property type="entry name" value="p450"/>
    <property type="match status" value="1"/>
</dbReference>
<comment type="cofactor">
    <cofactor evidence="1">
        <name>heme</name>
        <dbReference type="ChEBI" id="CHEBI:30413"/>
    </cofactor>
</comment>
<name>A0A178WEY1_ARATH</name>
<evidence type="ECO:0000313" key="13">
    <source>
        <dbReference type="Proteomes" id="UP000078284"/>
    </source>
</evidence>
<keyword evidence="10" id="KW-0503">Monooxygenase</keyword>
<dbReference type="AlphaFoldDB" id="A0A178WEY1"/>
<dbReference type="EMBL" id="LUHQ01000001">
    <property type="protein sequence ID" value="OAP16979.1"/>
    <property type="molecule type" value="Genomic_DNA"/>
</dbReference>
<dbReference type="GO" id="GO:0005506">
    <property type="term" value="F:iron ion binding"/>
    <property type="evidence" value="ECO:0007669"/>
    <property type="project" value="InterPro"/>
</dbReference>
<evidence type="ECO:0000256" key="5">
    <source>
        <dbReference type="ARBA" id="ARBA00022692"/>
    </source>
</evidence>
<sequence>MLEIITVRKVFLIGFLILILNWVWRAVNWVWLRPKRLEKYLKKQGFSGNSYRILMGDMRESNQMDQVAHSLPLPLDADFLPRMMPFLHHTVLKHGKKCFTWYGPYPNVIVMDPETLREIMSKHELFPKPKIGSHNHVFLSGLLNHEGPKWSKHRSILNPAFRIDNLKVCFSFTKKEEENI</sequence>
<dbReference type="PANTHER" id="PTHR24282:SF94">
    <property type="entry name" value="CYTOCHROME P450 72C1"/>
    <property type="match status" value="1"/>
</dbReference>
<evidence type="ECO:0000256" key="10">
    <source>
        <dbReference type="ARBA" id="ARBA00023033"/>
    </source>
</evidence>
<evidence type="ECO:0000256" key="11">
    <source>
        <dbReference type="ARBA" id="ARBA00023136"/>
    </source>
</evidence>
<comment type="caution">
    <text evidence="12">The sequence shown here is derived from an EMBL/GenBank/DDBJ whole genome shotgun (WGS) entry which is preliminary data.</text>
</comment>
<dbReference type="InterPro" id="IPR050665">
    <property type="entry name" value="Cytochrome_P450_Monooxygen"/>
</dbReference>
<accession>A0A178WEY1</accession>
<evidence type="ECO:0000256" key="9">
    <source>
        <dbReference type="ARBA" id="ARBA00023004"/>
    </source>
</evidence>
<evidence type="ECO:0000256" key="1">
    <source>
        <dbReference type="ARBA" id="ARBA00001971"/>
    </source>
</evidence>
<evidence type="ECO:0000313" key="12">
    <source>
        <dbReference type="EMBL" id="OAP16979.1"/>
    </source>
</evidence>
<gene>
    <name evidence="12" type="ordered locus">AXX17_At1g17850</name>
</gene>
<keyword evidence="9" id="KW-0408">Iron</keyword>
<dbReference type="PANTHER" id="PTHR24282">
    <property type="entry name" value="CYTOCHROME P450 FAMILY MEMBER"/>
    <property type="match status" value="1"/>
</dbReference>
<evidence type="ECO:0000256" key="4">
    <source>
        <dbReference type="ARBA" id="ARBA00022617"/>
    </source>
</evidence>
<evidence type="ECO:0000256" key="3">
    <source>
        <dbReference type="ARBA" id="ARBA00010617"/>
    </source>
</evidence>
<evidence type="ECO:0000256" key="2">
    <source>
        <dbReference type="ARBA" id="ARBA00004167"/>
    </source>
</evidence>
<keyword evidence="6" id="KW-0479">Metal-binding</keyword>